<dbReference type="EC" id="3.6.4.13" evidence="15"/>
<feature type="coiled-coil region" evidence="12">
    <location>
        <begin position="364"/>
        <end position="405"/>
    </location>
</feature>
<evidence type="ECO:0000256" key="5">
    <source>
        <dbReference type="ARBA" id="ARBA00022741"/>
    </source>
</evidence>
<dbReference type="GO" id="GO:0000724">
    <property type="term" value="P:double-strand break repair via homologous recombination"/>
    <property type="evidence" value="ECO:0007669"/>
    <property type="project" value="TreeGrafter"/>
</dbReference>
<dbReference type="PANTHER" id="PTHR19306:SF6">
    <property type="entry name" value="STRUCTURAL MAINTENANCE OF CHROMOSOMES PROTEIN 6"/>
    <property type="match status" value="1"/>
</dbReference>
<keyword evidence="6" id="KW-0227">DNA damage</keyword>
<dbReference type="Pfam" id="PF02463">
    <property type="entry name" value="SMC_N"/>
    <property type="match status" value="1"/>
</dbReference>
<keyword evidence="15" id="KW-0378">Hydrolase</keyword>
<feature type="region of interest" description="Disordered" evidence="13">
    <location>
        <begin position="30"/>
        <end position="52"/>
    </location>
</feature>
<keyword evidence="8 12" id="KW-0175">Coiled coil</keyword>
<dbReference type="GO" id="GO:0003724">
    <property type="term" value="F:RNA helicase activity"/>
    <property type="evidence" value="ECO:0007669"/>
    <property type="project" value="UniProtKB-EC"/>
</dbReference>
<keyword evidence="4" id="KW-0158">Chromosome</keyword>
<protein>
    <submittedName>
        <fullName evidence="15">RNA helicase</fullName>
        <ecNumber evidence="15">3.6.4.13</ecNumber>
    </submittedName>
</protein>
<dbReference type="InterPro" id="IPR027417">
    <property type="entry name" value="P-loop_NTPase"/>
</dbReference>
<dbReference type="GO" id="GO:0003684">
    <property type="term" value="F:damaged DNA binding"/>
    <property type="evidence" value="ECO:0007669"/>
    <property type="project" value="TreeGrafter"/>
</dbReference>
<keyword evidence="15" id="KW-0347">Helicase</keyword>
<comment type="similarity">
    <text evidence="3">Belongs to the SMC family. SMC6 subfamily.</text>
</comment>
<organism evidence="15 16">
    <name type="scientific">Malassezia arunalokei</name>
    <dbReference type="NCBI Taxonomy" id="1514897"/>
    <lineage>
        <taxon>Eukaryota</taxon>
        <taxon>Fungi</taxon>
        <taxon>Dikarya</taxon>
        <taxon>Basidiomycota</taxon>
        <taxon>Ustilaginomycotina</taxon>
        <taxon>Malasseziomycetes</taxon>
        <taxon>Malasseziales</taxon>
        <taxon>Malasseziaceae</taxon>
        <taxon>Malassezia</taxon>
    </lineage>
</organism>
<dbReference type="SUPFAM" id="SSF52540">
    <property type="entry name" value="P-loop containing nucleoside triphosphate hydrolases"/>
    <property type="match status" value="2"/>
</dbReference>
<evidence type="ECO:0000256" key="11">
    <source>
        <dbReference type="ARBA" id="ARBA00023242"/>
    </source>
</evidence>
<evidence type="ECO:0000256" key="1">
    <source>
        <dbReference type="ARBA" id="ARBA00004123"/>
    </source>
</evidence>
<feature type="domain" description="RecF/RecN/SMC N-terminal" evidence="14">
    <location>
        <begin position="60"/>
        <end position="1039"/>
    </location>
</feature>
<feature type="region of interest" description="Disordered" evidence="13">
    <location>
        <begin position="680"/>
        <end position="721"/>
    </location>
</feature>
<evidence type="ECO:0000313" key="15">
    <source>
        <dbReference type="EMBL" id="WFD14638.1"/>
    </source>
</evidence>
<keyword evidence="9" id="KW-0233">DNA recombination</keyword>
<dbReference type="InterPro" id="IPR003395">
    <property type="entry name" value="RecF/RecN/SMC_N"/>
</dbReference>
<comment type="subcellular location">
    <subcellularLocation>
        <location evidence="2">Chromosome</location>
    </subcellularLocation>
    <subcellularLocation>
        <location evidence="1">Nucleus</location>
    </subcellularLocation>
</comment>
<reference evidence="15 16" key="1">
    <citation type="submission" date="2023-03" db="EMBL/GenBank/DDBJ databases">
        <title>Mating type loci evolution in Malassezia.</title>
        <authorList>
            <person name="Coelho M.A."/>
        </authorList>
    </citation>
    <scope>NUCLEOTIDE SEQUENCE [LARGE SCALE GENOMIC DNA]</scope>
    <source>
        <strain evidence="15 16">CBS 13387</strain>
    </source>
</reference>
<dbReference type="PANTHER" id="PTHR19306">
    <property type="entry name" value="STRUCTURAL MAINTENANCE OF CHROMOSOMES 5,6 SMC5, SMC6"/>
    <property type="match status" value="1"/>
</dbReference>
<dbReference type="Proteomes" id="UP001217582">
    <property type="component" value="Chromosome 1"/>
</dbReference>
<keyword evidence="10" id="KW-0234">DNA repair</keyword>
<keyword evidence="7" id="KW-0067">ATP-binding</keyword>
<name>A0AAJ5YY95_9BASI</name>
<dbReference type="Gene3D" id="3.40.50.300">
    <property type="entry name" value="P-loop containing nucleotide triphosphate hydrolases"/>
    <property type="match status" value="2"/>
</dbReference>
<proteinExistence type="inferred from homology"/>
<feature type="coiled-coil region" evidence="12">
    <location>
        <begin position="893"/>
        <end position="927"/>
    </location>
</feature>
<evidence type="ECO:0000256" key="13">
    <source>
        <dbReference type="SAM" id="MobiDB-lite"/>
    </source>
</evidence>
<dbReference type="GO" id="GO:0016787">
    <property type="term" value="F:hydrolase activity"/>
    <property type="evidence" value="ECO:0007669"/>
    <property type="project" value="UniProtKB-KW"/>
</dbReference>
<evidence type="ECO:0000256" key="9">
    <source>
        <dbReference type="ARBA" id="ARBA00023172"/>
    </source>
</evidence>
<evidence type="ECO:0000256" key="2">
    <source>
        <dbReference type="ARBA" id="ARBA00004286"/>
    </source>
</evidence>
<dbReference type="GO" id="GO:0035861">
    <property type="term" value="C:site of double-strand break"/>
    <property type="evidence" value="ECO:0007669"/>
    <property type="project" value="TreeGrafter"/>
</dbReference>
<accession>A0AAJ5YY95</accession>
<dbReference type="AlphaFoldDB" id="A0AAJ5YY95"/>
<evidence type="ECO:0000313" key="16">
    <source>
        <dbReference type="Proteomes" id="UP001217582"/>
    </source>
</evidence>
<evidence type="ECO:0000256" key="8">
    <source>
        <dbReference type="ARBA" id="ARBA00023054"/>
    </source>
</evidence>
<feature type="coiled-coil region" evidence="12">
    <location>
        <begin position="227"/>
        <end position="321"/>
    </location>
</feature>
<evidence type="ECO:0000256" key="3">
    <source>
        <dbReference type="ARBA" id="ARBA00006793"/>
    </source>
</evidence>
<keyword evidence="16" id="KW-1185">Reference proteome</keyword>
<evidence type="ECO:0000259" key="14">
    <source>
        <dbReference type="Pfam" id="PF02463"/>
    </source>
</evidence>
<evidence type="ECO:0000256" key="7">
    <source>
        <dbReference type="ARBA" id="ARBA00022840"/>
    </source>
</evidence>
<sequence length="1088" mass="124488">MRGTVRRRDEEEDTMVRDLELFSKRARLNTPASATDIDEEHAPPPDTHSVTPEASTMGVIERVDMINFMCHRNLSISLGPRINFIIGHNGSGKSAILTAITVTLGGKAQTTSRGSSLKDFILEGAQAAEVRVRLRNSGSDAYRPDLYGNAINIERRIHSDGSGSWKIKNADGKTISTKREELDAICDHANIQVDNPMNILSQDAARQFLGSSQPEDKYSFFLRGTQLTQLAQEYELIQTNIQRMKRAIALTEDILPELERDAREANAKWRLIEQARAEQEKLDALKEELVWSQVIAKEKVRASLEEKLEHARMKQSAIQQRRDEDALRAKGLDDTVSEYEARSRESNEREIHLKEQRAQVTHTVKEYRASLLALKTRERELNEQADRVKQSIRQIQSQMDAEARRQVQDRRALRDAQAAERDERIRERLHVERQQLELSQADESLHAKFVGLRAERARLTTELHTYDDKISNLQRFVVRCNAAASNRVTAFGGPEITQVLSAINHETRWKERPYGPLGMHIRLRDRRWAPVIESVLADPLNAFVVTNHHDRALLSRILKTYHASNQIITAARDLFDYSHGEPEASVLTILRVLETDEHILRVLIDGHRIEKSALVPERVLGDQLMRRRLPNVLQCYSADLFKITGGATSSVTQTVTRYTGVPRFAADHTSELEEAQRAIAQHDASRSQIQSSLSELAEQETQLKSEQMRNQQQVEATRQEHRKLRQRIAQLEETMRDDEPANVVALEEARAEADVEMARIVERFKQTEGEKEAAEAALAPHAAKLDHLTEQIHLLEEHRKQYETELQKTYTERVRLQKTQEHWSRQLDAQEAIINETQRELASLNELIRSWTQMATDYCARVETQRTPASLEEQIRAIETQMQQDEACSGQSVEDVIRELRAKNKAYQEARQKLEQTHSTIRLLESAIQLRLEKWHYFRRFVAIRARANFSMHLQNRGFSGSLHFDHNAQTLKLRVQTGDSDTSHDKDPKVLSGGEKSFATICLLLSLWEAIGCPIRCLDEFDVFMDAVNRQVSMKMIVRGIMTNAQIDAARASLGVQYLLITPQNMSQVSLGPEVQVHRMQDPERRS</sequence>
<evidence type="ECO:0000256" key="12">
    <source>
        <dbReference type="SAM" id="Coils"/>
    </source>
</evidence>
<evidence type="ECO:0000256" key="10">
    <source>
        <dbReference type="ARBA" id="ARBA00023204"/>
    </source>
</evidence>
<dbReference type="EMBL" id="CP119916">
    <property type="protein sequence ID" value="WFD14638.1"/>
    <property type="molecule type" value="Genomic_DNA"/>
</dbReference>
<keyword evidence="5" id="KW-0547">Nucleotide-binding</keyword>
<evidence type="ECO:0000256" key="4">
    <source>
        <dbReference type="ARBA" id="ARBA00022454"/>
    </source>
</evidence>
<evidence type="ECO:0000256" key="6">
    <source>
        <dbReference type="ARBA" id="ARBA00022763"/>
    </source>
</evidence>
<dbReference type="GO" id="GO:0003697">
    <property type="term" value="F:single-stranded DNA binding"/>
    <property type="evidence" value="ECO:0007669"/>
    <property type="project" value="TreeGrafter"/>
</dbReference>
<gene>
    <name evidence="15" type="primary">smc6</name>
    <name evidence="15" type="ORF">MARU1_000644</name>
</gene>
<feature type="compositionally biased region" description="Polar residues" evidence="13">
    <location>
        <begin position="686"/>
        <end position="700"/>
    </location>
</feature>
<dbReference type="GO" id="GO:0005524">
    <property type="term" value="F:ATP binding"/>
    <property type="evidence" value="ECO:0007669"/>
    <property type="project" value="UniProtKB-KW"/>
</dbReference>
<dbReference type="GO" id="GO:0005634">
    <property type="term" value="C:nucleus"/>
    <property type="evidence" value="ECO:0007669"/>
    <property type="project" value="UniProtKB-SubCell"/>
</dbReference>
<keyword evidence="11" id="KW-0539">Nucleus</keyword>
<dbReference type="GO" id="GO:0030915">
    <property type="term" value="C:Smc5-Smc6 complex"/>
    <property type="evidence" value="ECO:0007669"/>
    <property type="project" value="TreeGrafter"/>
</dbReference>